<dbReference type="Proteomes" id="UP000051913">
    <property type="component" value="Unassembled WGS sequence"/>
</dbReference>
<organism evidence="1 2">
    <name type="scientific">Bradyrhizobium valentinum</name>
    <dbReference type="NCBI Taxonomy" id="1518501"/>
    <lineage>
        <taxon>Bacteria</taxon>
        <taxon>Pseudomonadati</taxon>
        <taxon>Pseudomonadota</taxon>
        <taxon>Alphaproteobacteria</taxon>
        <taxon>Hyphomicrobiales</taxon>
        <taxon>Nitrobacteraceae</taxon>
        <taxon>Bradyrhizobium</taxon>
    </lineage>
</organism>
<name>A0A0R3KNH1_9BRAD</name>
<dbReference type="STRING" id="1518501.CQ10_16820"/>
<keyword evidence="2" id="KW-1185">Reference proteome</keyword>
<protein>
    <submittedName>
        <fullName evidence="1">Uncharacterized protein</fullName>
    </submittedName>
</protein>
<comment type="caution">
    <text evidence="1">The sequence shown here is derived from an EMBL/GenBank/DDBJ whole genome shotgun (WGS) entry which is preliminary data.</text>
</comment>
<proteinExistence type="predicted"/>
<sequence length="74" mass="7859">MPSLKSQVPDLILRSASSRVSKDEWHLPGHMVRDGAFAPPHHEGMFLRGAKPFCSLGVNSADSVSLCDGDAVAA</sequence>
<evidence type="ECO:0000313" key="2">
    <source>
        <dbReference type="Proteomes" id="UP000051913"/>
    </source>
</evidence>
<evidence type="ECO:0000313" key="1">
    <source>
        <dbReference type="EMBL" id="KRQ94501.1"/>
    </source>
</evidence>
<dbReference type="AlphaFoldDB" id="A0A0R3KNH1"/>
<gene>
    <name evidence="1" type="ORF">CP49_34135</name>
</gene>
<reference evidence="1 2" key="1">
    <citation type="submission" date="2014-03" db="EMBL/GenBank/DDBJ databases">
        <title>Bradyrhizobium valentinum sp. nov., isolated from effective nodules of Lupinus mariae-josephae, a lupine endemic of basic-lime soils in Eastern Spain.</title>
        <authorList>
            <person name="Duran D."/>
            <person name="Rey L."/>
            <person name="Navarro A."/>
            <person name="Busquets A."/>
            <person name="Imperial J."/>
            <person name="Ruiz-Argueso T."/>
        </authorList>
    </citation>
    <scope>NUCLEOTIDE SEQUENCE [LARGE SCALE GENOMIC DNA]</scope>
    <source>
        <strain evidence="1 2">LmjM3</strain>
    </source>
</reference>
<dbReference type="EMBL" id="LLXX01000210">
    <property type="protein sequence ID" value="KRQ94501.1"/>
    <property type="molecule type" value="Genomic_DNA"/>
</dbReference>
<accession>A0A0R3KNH1</accession>